<dbReference type="AlphaFoldDB" id="A0A7X0DL75"/>
<evidence type="ECO:0000313" key="1">
    <source>
        <dbReference type="EMBL" id="MBB6208864.1"/>
    </source>
</evidence>
<sequence>MQLTVNGEPRTCETGMTVEGLLTSIGLDPRKVAVERNREIVPKSTFVTTALADGDVIEIVHFIGGG</sequence>
<organism evidence="1 2">
    <name type="scientific">Novispirillum itersonii</name>
    <name type="common">Aquaspirillum itersonii</name>
    <dbReference type="NCBI Taxonomy" id="189"/>
    <lineage>
        <taxon>Bacteria</taxon>
        <taxon>Pseudomonadati</taxon>
        <taxon>Pseudomonadota</taxon>
        <taxon>Alphaproteobacteria</taxon>
        <taxon>Rhodospirillales</taxon>
        <taxon>Novispirillaceae</taxon>
        <taxon>Novispirillum</taxon>
    </lineage>
</organism>
<dbReference type="CDD" id="cd00565">
    <property type="entry name" value="Ubl_ThiS"/>
    <property type="match status" value="1"/>
</dbReference>
<dbReference type="InterPro" id="IPR016155">
    <property type="entry name" value="Mopterin_synth/thiamin_S_b"/>
</dbReference>
<proteinExistence type="predicted"/>
<dbReference type="Proteomes" id="UP000544872">
    <property type="component" value="Unassembled WGS sequence"/>
</dbReference>
<accession>A0A7X0DL75</accession>
<keyword evidence="2" id="KW-1185">Reference proteome</keyword>
<dbReference type="InterPro" id="IPR012675">
    <property type="entry name" value="Beta-grasp_dom_sf"/>
</dbReference>
<comment type="caution">
    <text evidence="1">The sequence shown here is derived from an EMBL/GenBank/DDBJ whole genome shotgun (WGS) entry which is preliminary data.</text>
</comment>
<dbReference type="InterPro" id="IPR010035">
    <property type="entry name" value="Thi_S"/>
</dbReference>
<evidence type="ECO:0000313" key="2">
    <source>
        <dbReference type="Proteomes" id="UP000544872"/>
    </source>
</evidence>
<dbReference type="EMBL" id="JACIIX010000001">
    <property type="protein sequence ID" value="MBB6208864.1"/>
    <property type="molecule type" value="Genomic_DNA"/>
</dbReference>
<dbReference type="Pfam" id="PF02597">
    <property type="entry name" value="ThiS"/>
    <property type="match status" value="1"/>
</dbReference>
<gene>
    <name evidence="1" type="ORF">FHS48_000245</name>
</gene>
<dbReference type="InterPro" id="IPR003749">
    <property type="entry name" value="ThiS/MoaD-like"/>
</dbReference>
<protein>
    <submittedName>
        <fullName evidence="1">Thiamine biosynthesis protein ThiS</fullName>
    </submittedName>
</protein>
<reference evidence="1 2" key="1">
    <citation type="submission" date="2020-08" db="EMBL/GenBank/DDBJ databases">
        <title>Genomic Encyclopedia of Type Strains, Phase IV (KMG-IV): sequencing the most valuable type-strain genomes for metagenomic binning, comparative biology and taxonomic classification.</title>
        <authorList>
            <person name="Goeker M."/>
        </authorList>
    </citation>
    <scope>NUCLEOTIDE SEQUENCE [LARGE SCALE GENOMIC DNA]</scope>
    <source>
        <strain evidence="1 2">DSM 11590</strain>
    </source>
</reference>
<dbReference type="PANTHER" id="PTHR34472">
    <property type="entry name" value="SULFUR CARRIER PROTEIN THIS"/>
    <property type="match status" value="1"/>
</dbReference>
<dbReference type="RefSeq" id="WP_184260393.1">
    <property type="nucleotide sequence ID" value="NZ_JACIIX010000001.1"/>
</dbReference>
<dbReference type="PANTHER" id="PTHR34472:SF1">
    <property type="entry name" value="SULFUR CARRIER PROTEIN THIS"/>
    <property type="match status" value="1"/>
</dbReference>
<dbReference type="NCBIfam" id="TIGR01683">
    <property type="entry name" value="thiS"/>
    <property type="match status" value="1"/>
</dbReference>
<name>A0A7X0DL75_NOVIT</name>
<dbReference type="SUPFAM" id="SSF54285">
    <property type="entry name" value="MoaD/ThiS"/>
    <property type="match status" value="1"/>
</dbReference>
<dbReference type="Gene3D" id="3.10.20.30">
    <property type="match status" value="1"/>
</dbReference>